<evidence type="ECO:0000259" key="2">
    <source>
        <dbReference type="Pfam" id="PF13840"/>
    </source>
</evidence>
<dbReference type="KEGG" id="mshg:MSG_02305"/>
<dbReference type="SUPFAM" id="SSF55021">
    <property type="entry name" value="ACT-like"/>
    <property type="match status" value="2"/>
</dbReference>
<evidence type="ECO:0000313" key="3">
    <source>
        <dbReference type="EMBL" id="BAX92453.1"/>
    </source>
</evidence>
<dbReference type="InterPro" id="IPR027795">
    <property type="entry name" value="CASTOR_ACT_dom"/>
</dbReference>
<dbReference type="Pfam" id="PF10000">
    <property type="entry name" value="ACT_3"/>
    <property type="match status" value="1"/>
</dbReference>
<dbReference type="PANTHER" id="PTHR39199:SF1">
    <property type="entry name" value="BLR5128 PROTEIN"/>
    <property type="match status" value="1"/>
</dbReference>
<feature type="domain" description="CASTOR ACT" evidence="2">
    <location>
        <begin position="65"/>
        <end position="120"/>
    </location>
</feature>
<dbReference type="InterPro" id="IPR045865">
    <property type="entry name" value="ACT-like_dom_sf"/>
</dbReference>
<reference evidence="4" key="1">
    <citation type="submission" date="2017-06" db="EMBL/GenBank/DDBJ databases">
        <title>Complete Genome Sequence of Mycobacterium shigaense.</title>
        <authorList>
            <person name="Fukano H."/>
            <person name="Yoshida M."/>
            <person name="Kazumi Y."/>
            <person name="Ogura Y."/>
            <person name="Mitarai S."/>
            <person name="Hayashi T."/>
            <person name="Hoshino Y."/>
        </authorList>
    </citation>
    <scope>NUCLEOTIDE SEQUENCE [LARGE SCALE GENOMIC DNA]</scope>
    <source>
        <strain evidence="4">UN-152</strain>
    </source>
</reference>
<dbReference type="EMBL" id="AP018164">
    <property type="protein sequence ID" value="BAX92453.1"/>
    <property type="molecule type" value="Genomic_DNA"/>
</dbReference>
<protein>
    <submittedName>
        <fullName evidence="3">Transporter</fullName>
    </submittedName>
</protein>
<name>A0A1Z4EHK9_9MYCO</name>
<dbReference type="AlphaFoldDB" id="A0A1Z4EHK9"/>
<dbReference type="Gene3D" id="3.30.2130.10">
    <property type="entry name" value="VC0802-like"/>
    <property type="match status" value="1"/>
</dbReference>
<proteinExistence type="predicted"/>
<dbReference type="InterPro" id="IPR018717">
    <property type="entry name" value="DUF2241"/>
</dbReference>
<dbReference type="PANTHER" id="PTHR39199">
    <property type="entry name" value="BLR5128 PROTEIN"/>
    <property type="match status" value="1"/>
</dbReference>
<dbReference type="Proteomes" id="UP000217736">
    <property type="component" value="Chromosome"/>
</dbReference>
<evidence type="ECO:0000313" key="4">
    <source>
        <dbReference type="Proteomes" id="UP000217736"/>
    </source>
</evidence>
<keyword evidence="4" id="KW-1185">Reference proteome</keyword>
<sequence>MSERDLGRLLAGLAPVVRPVPYVVVETDLDVPAAAVIVEDEATTRIVEQTVADAKGLPYGFVAAWITCTIESDLEAVGMTAAISRALADLDISCNVLAGSRHDHLLVPWHRRDDAVAALSGLAH</sequence>
<dbReference type="Pfam" id="PF13840">
    <property type="entry name" value="ACT_7"/>
    <property type="match status" value="1"/>
</dbReference>
<feature type="domain" description="DUF2241" evidence="1">
    <location>
        <begin position="3"/>
        <end position="63"/>
    </location>
</feature>
<accession>A0A1Z4EHK9</accession>
<organism evidence="3 4">
    <name type="scientific">Mycobacterium shigaense</name>
    <dbReference type="NCBI Taxonomy" id="722731"/>
    <lineage>
        <taxon>Bacteria</taxon>
        <taxon>Bacillati</taxon>
        <taxon>Actinomycetota</taxon>
        <taxon>Actinomycetes</taxon>
        <taxon>Mycobacteriales</taxon>
        <taxon>Mycobacteriaceae</taxon>
        <taxon>Mycobacterium</taxon>
        <taxon>Mycobacterium simiae complex</taxon>
    </lineage>
</organism>
<evidence type="ECO:0000259" key="1">
    <source>
        <dbReference type="Pfam" id="PF10000"/>
    </source>
</evidence>
<gene>
    <name evidence="3" type="ORF">MSG_02305</name>
</gene>
<dbReference type="RefSeq" id="WP_219845611.1">
    <property type="nucleotide sequence ID" value="NZ_AP018164.1"/>
</dbReference>